<dbReference type="GO" id="GO:0030674">
    <property type="term" value="F:protein-macromolecule adaptor activity"/>
    <property type="evidence" value="ECO:0007669"/>
    <property type="project" value="TreeGrafter"/>
</dbReference>
<feature type="compositionally biased region" description="Basic and acidic residues" evidence="1">
    <location>
        <begin position="261"/>
        <end position="270"/>
    </location>
</feature>
<dbReference type="EMBL" id="JACGCM010000855">
    <property type="protein sequence ID" value="KAF6165293.1"/>
    <property type="molecule type" value="Genomic_DNA"/>
</dbReference>
<evidence type="ECO:0000256" key="1">
    <source>
        <dbReference type="SAM" id="MobiDB-lite"/>
    </source>
</evidence>
<dbReference type="OrthoDB" id="1918529at2759"/>
<feature type="region of interest" description="Disordered" evidence="1">
    <location>
        <begin position="261"/>
        <end position="302"/>
    </location>
</feature>
<name>A0A7J7NDZ1_9MAGN</name>
<dbReference type="AlphaFoldDB" id="A0A7J7NDZ1"/>
<evidence type="ECO:0000313" key="3">
    <source>
        <dbReference type="Proteomes" id="UP000541444"/>
    </source>
</evidence>
<dbReference type="PANTHER" id="PTHR36722:SF1">
    <property type="entry name" value="TYPE 2 DNA TOPOISOMERASE 6 SUBUNIT B-LIKE"/>
    <property type="match status" value="1"/>
</dbReference>
<dbReference type="GO" id="GO:0000793">
    <property type="term" value="C:condensed chromosome"/>
    <property type="evidence" value="ECO:0007669"/>
    <property type="project" value="TreeGrafter"/>
</dbReference>
<comment type="caution">
    <text evidence="2">The sequence shown here is derived from an EMBL/GenBank/DDBJ whole genome shotgun (WGS) entry which is preliminary data.</text>
</comment>
<organism evidence="2 3">
    <name type="scientific">Kingdonia uniflora</name>
    <dbReference type="NCBI Taxonomy" id="39325"/>
    <lineage>
        <taxon>Eukaryota</taxon>
        <taxon>Viridiplantae</taxon>
        <taxon>Streptophyta</taxon>
        <taxon>Embryophyta</taxon>
        <taxon>Tracheophyta</taxon>
        <taxon>Spermatophyta</taxon>
        <taxon>Magnoliopsida</taxon>
        <taxon>Ranunculales</taxon>
        <taxon>Circaeasteraceae</taxon>
        <taxon>Kingdonia</taxon>
    </lineage>
</organism>
<dbReference type="GO" id="GO:0007131">
    <property type="term" value="P:reciprocal meiotic recombination"/>
    <property type="evidence" value="ECO:0007669"/>
    <property type="project" value="TreeGrafter"/>
</dbReference>
<feature type="compositionally biased region" description="Acidic residues" evidence="1">
    <location>
        <begin position="279"/>
        <end position="302"/>
    </location>
</feature>
<protein>
    <submittedName>
        <fullName evidence="2">Uncharacterized protein</fullName>
    </submittedName>
</protein>
<dbReference type="PANTHER" id="PTHR36722">
    <property type="entry name" value="TYPE 2 DNA TOPOISOMERASE 6 SUBUNIT B-LIKE"/>
    <property type="match status" value="1"/>
</dbReference>
<accession>A0A7J7NDZ1</accession>
<evidence type="ECO:0000313" key="2">
    <source>
        <dbReference type="EMBL" id="KAF6165293.1"/>
    </source>
</evidence>
<proteinExistence type="predicted"/>
<dbReference type="Proteomes" id="UP000541444">
    <property type="component" value="Unassembled WGS sequence"/>
</dbReference>
<dbReference type="InterPro" id="IPR034566">
    <property type="entry name" value="MTOPVIB_plant"/>
</dbReference>
<keyword evidence="3" id="KW-1185">Reference proteome</keyword>
<gene>
    <name evidence="2" type="ORF">GIB67_042709</name>
</gene>
<dbReference type="GO" id="GO:0042138">
    <property type="term" value="P:meiotic DNA double-strand break formation"/>
    <property type="evidence" value="ECO:0007669"/>
    <property type="project" value="InterPro"/>
</dbReference>
<reference evidence="2 3" key="1">
    <citation type="journal article" date="2020" name="IScience">
        <title>Genome Sequencing of the Endangered Kingdonia uniflora (Circaeasteraceae, Ranunculales) Reveals Potential Mechanisms of Evolutionary Specialization.</title>
        <authorList>
            <person name="Sun Y."/>
            <person name="Deng T."/>
            <person name="Zhang A."/>
            <person name="Moore M.J."/>
            <person name="Landis J.B."/>
            <person name="Lin N."/>
            <person name="Zhang H."/>
            <person name="Zhang X."/>
            <person name="Huang J."/>
            <person name="Zhang X."/>
            <person name="Sun H."/>
            <person name="Wang H."/>
        </authorList>
    </citation>
    <scope>NUCLEOTIDE SEQUENCE [LARGE SCALE GENOMIC DNA]</scope>
    <source>
        <strain evidence="2">TB1705</strain>
        <tissue evidence="2">Leaf</tissue>
    </source>
</reference>
<sequence>MVIVKFPKIAVEFMVDYSNESGSRCENLLLANDDVRFPSPLSNIERLISALQDNILKHGNSSDIVCGSCFSSREAMKVGSGMLCSEDNLRSKGQEVIEVVIVILELPEPSNPSCLKACNSTTEVSYFEEFLPCLIPQSSVNSLTSIDWKSYGLSLRTNLIMIPQVRRKTQFDRNLVKKAIILAMDDLKEKYTGVLLSAHAVKIQSYVPDFAKTITGLILSSNDIDFQKECISILGLKSQDADEKKVEGCIRKKITAVIETNDRKPQRNRESAPFLFEDDRNEEPKFEDEEDAGEEDFDLLDL</sequence>